<dbReference type="Proteomes" id="UP001497512">
    <property type="component" value="Chromosome 17"/>
</dbReference>
<organism evidence="1 2">
    <name type="scientific">Sphagnum troendelagicum</name>
    <dbReference type="NCBI Taxonomy" id="128251"/>
    <lineage>
        <taxon>Eukaryota</taxon>
        <taxon>Viridiplantae</taxon>
        <taxon>Streptophyta</taxon>
        <taxon>Embryophyta</taxon>
        <taxon>Bryophyta</taxon>
        <taxon>Sphagnophytina</taxon>
        <taxon>Sphagnopsida</taxon>
        <taxon>Sphagnales</taxon>
        <taxon>Sphagnaceae</taxon>
        <taxon>Sphagnum</taxon>
    </lineage>
</organism>
<dbReference type="Gene3D" id="1.25.40.10">
    <property type="entry name" value="Tetratricopeptide repeat domain"/>
    <property type="match status" value="1"/>
</dbReference>
<gene>
    <name evidence="1" type="ORF">CSSPTR1EN2_LOCUS9223</name>
</gene>
<dbReference type="PANTHER" id="PTHR47926">
    <property type="entry name" value="PENTATRICOPEPTIDE REPEAT-CONTAINING PROTEIN"/>
    <property type="match status" value="1"/>
</dbReference>
<evidence type="ECO:0000313" key="1">
    <source>
        <dbReference type="EMBL" id="CAK9208518.1"/>
    </source>
</evidence>
<reference evidence="1" key="1">
    <citation type="submission" date="2024-02" db="EMBL/GenBank/DDBJ databases">
        <authorList>
            <consortium name="ELIXIR-Norway"/>
            <consortium name="Elixir Norway"/>
        </authorList>
    </citation>
    <scope>NUCLEOTIDE SEQUENCE</scope>
</reference>
<proteinExistence type="predicted"/>
<dbReference type="PANTHER" id="PTHR47926:SF533">
    <property type="entry name" value="DYW DOMAIN-CONTAINING PROTEIN"/>
    <property type="match status" value="1"/>
</dbReference>
<protein>
    <recommendedName>
        <fullName evidence="3">Pentatricopeptide repeat-containing protein</fullName>
    </recommendedName>
</protein>
<dbReference type="EMBL" id="OZ019909">
    <property type="protein sequence ID" value="CAK9208518.1"/>
    <property type="molecule type" value="Genomic_DNA"/>
</dbReference>
<keyword evidence="2" id="KW-1185">Reference proteome</keyword>
<name>A0ABP0TZ19_9BRYO</name>
<evidence type="ECO:0000313" key="2">
    <source>
        <dbReference type="Proteomes" id="UP001497512"/>
    </source>
</evidence>
<dbReference type="InterPro" id="IPR011990">
    <property type="entry name" value="TPR-like_helical_dom_sf"/>
</dbReference>
<dbReference type="InterPro" id="IPR046960">
    <property type="entry name" value="PPR_At4g14850-like_plant"/>
</dbReference>
<sequence length="131" mass="14939">MWEHRGCLESVQQDAISRCGHLECHTWRMCHAWACHAGLVDEGMHCYASIITLYMISAWLDHYTCMADLLGHADHLQEAENMIKAMPCKRDVAAWMALLSARKIHDTVEKGEPVAERILELEPKNTVGEYC</sequence>
<evidence type="ECO:0008006" key="3">
    <source>
        <dbReference type="Google" id="ProtNLM"/>
    </source>
</evidence>
<accession>A0ABP0TZ19</accession>